<accession>A0AAT9PF45</accession>
<dbReference type="EMBL" id="CP093310">
    <property type="protein sequence ID" value="UNK05839.1"/>
    <property type="molecule type" value="Genomic_DNA"/>
</dbReference>
<reference evidence="1" key="1">
    <citation type="submission" date="2024-03" db="EMBL/GenBank/DDBJ databases">
        <title>Psychrobacter raelis sp. nov. isolated from a dog with peritonitis.</title>
        <authorList>
            <person name="Schiavone A."/>
            <person name="Manzulli V."/>
            <person name="Camarda A."/>
            <person name="Cafiero M.A."/>
            <person name="Vasco I."/>
            <person name="Marino L."/>
            <person name="Pennuzzi G."/>
            <person name="Serrecchia L."/>
            <person name="Galante D."/>
            <person name="Pugliese N."/>
        </authorList>
    </citation>
    <scope>NUCLEOTIDE SEQUENCE</scope>
    <source>
        <strain evidence="1">PraFG1</strain>
    </source>
</reference>
<dbReference type="KEGG" id="prae:MN210_03370"/>
<evidence type="ECO:0008006" key="3">
    <source>
        <dbReference type="Google" id="ProtNLM"/>
    </source>
</evidence>
<keyword evidence="2" id="KW-1185">Reference proteome</keyword>
<dbReference type="Pfam" id="PF23840">
    <property type="entry name" value="Phage_tail_terminator"/>
    <property type="match status" value="1"/>
</dbReference>
<proteinExistence type="predicted"/>
<dbReference type="RefSeq" id="WP_241879136.1">
    <property type="nucleotide sequence ID" value="NZ_CP093310.2"/>
</dbReference>
<sequence length="149" mass="16956">MQIRQQIAQRINDYDQAHEQLFIEVADSGQLDEVLRNRSTTEACYVIKLETQAHSQSDYYQAVTERYQVITICSNYTDSYGAAVGERAEAMQQAVFKALSGYVCTDINNNNTDPLKFVTGGLVDLKDSLHVWSDIYELGYTQQINQQDI</sequence>
<evidence type="ECO:0000313" key="1">
    <source>
        <dbReference type="EMBL" id="UNK05839.1"/>
    </source>
</evidence>
<evidence type="ECO:0000313" key="2">
    <source>
        <dbReference type="Proteomes" id="UP000829560"/>
    </source>
</evidence>
<dbReference type="InterPro" id="IPR056912">
    <property type="entry name" value="Phage_JBD30_tail_term-like"/>
</dbReference>
<name>A0AAT9PF45_9GAMM</name>
<organism evidence="1 2">
    <name type="scientific">Psychrobacter raelei</name>
    <dbReference type="NCBI Taxonomy" id="2565531"/>
    <lineage>
        <taxon>Bacteria</taxon>
        <taxon>Pseudomonadati</taxon>
        <taxon>Pseudomonadota</taxon>
        <taxon>Gammaproteobacteria</taxon>
        <taxon>Moraxellales</taxon>
        <taxon>Moraxellaceae</taxon>
        <taxon>Psychrobacter</taxon>
    </lineage>
</organism>
<dbReference type="Proteomes" id="UP000829560">
    <property type="component" value="Chromosome"/>
</dbReference>
<gene>
    <name evidence="1" type="ORF">MN210_03370</name>
</gene>
<protein>
    <recommendedName>
        <fullName evidence="3">Phage protein</fullName>
    </recommendedName>
</protein>
<dbReference type="AlphaFoldDB" id="A0AAT9PF45"/>